<dbReference type="EMBL" id="RSCE01000009">
    <property type="protein sequence ID" value="RSH79892.1"/>
    <property type="molecule type" value="Genomic_DNA"/>
</dbReference>
<evidence type="ECO:0000256" key="3">
    <source>
        <dbReference type="ARBA" id="ARBA00023274"/>
    </source>
</evidence>
<proteinExistence type="inferred from homology"/>
<reference evidence="5 6" key="1">
    <citation type="submission" date="2018-11" db="EMBL/GenBank/DDBJ databases">
        <title>Genome sequence of Apiotrichum porosum DSM 27194.</title>
        <authorList>
            <person name="Aliyu H."/>
            <person name="Gorte O."/>
            <person name="Ochsenreither K."/>
        </authorList>
    </citation>
    <scope>NUCLEOTIDE SEQUENCE [LARGE SCALE GENOMIC DNA]</scope>
    <source>
        <strain evidence="5 6">DSM 27194</strain>
    </source>
</reference>
<dbReference type="GO" id="GO:0006412">
    <property type="term" value="P:translation"/>
    <property type="evidence" value="ECO:0007669"/>
    <property type="project" value="InterPro"/>
</dbReference>
<name>A0A427XM96_9TREE</name>
<dbReference type="GeneID" id="39594101"/>
<keyword evidence="2 4" id="KW-0689">Ribosomal protein</keyword>
<protein>
    <recommendedName>
        <fullName evidence="4">50S ribosomal protein L35</fullName>
    </recommendedName>
</protein>
<evidence type="ECO:0000313" key="6">
    <source>
        <dbReference type="Proteomes" id="UP000279236"/>
    </source>
</evidence>
<dbReference type="Proteomes" id="UP000279236">
    <property type="component" value="Unassembled WGS sequence"/>
</dbReference>
<dbReference type="RefSeq" id="XP_028475001.1">
    <property type="nucleotide sequence ID" value="XM_028624833.1"/>
</dbReference>
<accession>A0A427XM96</accession>
<dbReference type="GO" id="GO:0015934">
    <property type="term" value="C:large ribosomal subunit"/>
    <property type="evidence" value="ECO:0007669"/>
    <property type="project" value="TreeGrafter"/>
</dbReference>
<sequence>MLTATLGLFRPLVASVAGSSRAFSTSPVVEVLKTHSGAKKRWRVTGSGLFKRGQCGKQHLNTSFSASRINRLGKAAYANKAQSKVLRRLLPNA</sequence>
<dbReference type="NCBIfam" id="TIGR00001">
    <property type="entry name" value="rpmI_bact"/>
    <property type="match status" value="1"/>
</dbReference>
<dbReference type="PRINTS" id="PR00064">
    <property type="entry name" value="RIBOSOMALL35"/>
</dbReference>
<keyword evidence="6" id="KW-1185">Reference proteome</keyword>
<evidence type="ECO:0000313" key="5">
    <source>
        <dbReference type="EMBL" id="RSH79892.1"/>
    </source>
</evidence>
<comment type="caution">
    <text evidence="5">The sequence shown here is derived from an EMBL/GenBank/DDBJ whole genome shotgun (WGS) entry which is preliminary data.</text>
</comment>
<dbReference type="PANTHER" id="PTHR33343:SF1">
    <property type="entry name" value="LARGE RIBOSOMAL SUBUNIT PROTEIN BL35M"/>
    <property type="match status" value="1"/>
</dbReference>
<dbReference type="OrthoDB" id="162638at2759"/>
<dbReference type="FunFam" id="4.10.410.60:FF:000001">
    <property type="entry name" value="50S ribosomal protein L35"/>
    <property type="match status" value="1"/>
</dbReference>
<gene>
    <name evidence="5" type="ORF">EHS24_009558</name>
</gene>
<dbReference type="InterPro" id="IPR001706">
    <property type="entry name" value="Ribosomal_bL35"/>
</dbReference>
<dbReference type="SUPFAM" id="SSF143034">
    <property type="entry name" value="L35p-like"/>
    <property type="match status" value="1"/>
</dbReference>
<dbReference type="AlphaFoldDB" id="A0A427XM96"/>
<dbReference type="Pfam" id="PF01632">
    <property type="entry name" value="Ribosomal_L35p"/>
    <property type="match status" value="1"/>
</dbReference>
<evidence type="ECO:0000256" key="2">
    <source>
        <dbReference type="ARBA" id="ARBA00022980"/>
    </source>
</evidence>
<dbReference type="InterPro" id="IPR021137">
    <property type="entry name" value="Ribosomal_bL35-like"/>
</dbReference>
<keyword evidence="3 4" id="KW-0687">Ribonucleoprotein</keyword>
<organism evidence="5 6">
    <name type="scientific">Apiotrichum porosum</name>
    <dbReference type="NCBI Taxonomy" id="105984"/>
    <lineage>
        <taxon>Eukaryota</taxon>
        <taxon>Fungi</taxon>
        <taxon>Dikarya</taxon>
        <taxon>Basidiomycota</taxon>
        <taxon>Agaricomycotina</taxon>
        <taxon>Tremellomycetes</taxon>
        <taxon>Trichosporonales</taxon>
        <taxon>Trichosporonaceae</taxon>
        <taxon>Apiotrichum</taxon>
    </lineage>
</organism>
<dbReference type="PANTHER" id="PTHR33343">
    <property type="entry name" value="54S RIBOSOMAL PROTEIN BL35M"/>
    <property type="match status" value="1"/>
</dbReference>
<evidence type="ECO:0000256" key="4">
    <source>
        <dbReference type="RuleBase" id="RU000568"/>
    </source>
</evidence>
<dbReference type="STRING" id="105984.A0A427XM96"/>
<dbReference type="HAMAP" id="MF_00514">
    <property type="entry name" value="Ribosomal_bL35"/>
    <property type="match status" value="1"/>
</dbReference>
<dbReference type="InterPro" id="IPR037229">
    <property type="entry name" value="Ribosomal_bL35_sf"/>
</dbReference>
<dbReference type="Gene3D" id="4.10.410.60">
    <property type="match status" value="1"/>
</dbReference>
<comment type="similarity">
    <text evidence="1 4">Belongs to the bacterial ribosomal protein bL35 family.</text>
</comment>
<evidence type="ECO:0000256" key="1">
    <source>
        <dbReference type="ARBA" id="ARBA00006598"/>
    </source>
</evidence>
<dbReference type="GO" id="GO:0003735">
    <property type="term" value="F:structural constituent of ribosome"/>
    <property type="evidence" value="ECO:0007669"/>
    <property type="project" value="InterPro"/>
</dbReference>